<evidence type="ECO:0000313" key="1">
    <source>
        <dbReference type="EMBL" id="ABQ47762.1"/>
    </source>
</evidence>
<accession>A5INI9</accession>
<dbReference type="PANTHER" id="PTHR38780">
    <property type="entry name" value="PROTEIN TUSC"/>
    <property type="match status" value="1"/>
</dbReference>
<sequence length="117" mass="13439">MKKILFVAYQSPVGSVWVNEAFRTAFGMYGEDLEPSVLLIEEASVALSKNTKPEMLGLLPLSICHKYIKRYGTKVYAVKQHLEKYRVKELDENFGAEVIDEANLPEFLHSFDYVIFM</sequence>
<dbReference type="Proteomes" id="UP000006558">
    <property type="component" value="Chromosome"/>
</dbReference>
<name>A5INI9_THEP1</name>
<proteinExistence type="predicted"/>
<protein>
    <submittedName>
        <fullName evidence="1">Uncharacterized protein involved in the oxidation of intracellular sulfur-like protein</fullName>
    </submittedName>
</protein>
<dbReference type="RefSeq" id="WP_011944166.1">
    <property type="nucleotide sequence ID" value="NC_009486.1"/>
</dbReference>
<dbReference type="SUPFAM" id="SSF75169">
    <property type="entry name" value="DsrEFH-like"/>
    <property type="match status" value="1"/>
</dbReference>
<dbReference type="Gene3D" id="3.40.1260.10">
    <property type="entry name" value="DsrEFH-like"/>
    <property type="match status" value="1"/>
</dbReference>
<dbReference type="HOGENOM" id="CLU_2070287_0_0_0"/>
<dbReference type="PANTHER" id="PTHR38780:SF1">
    <property type="entry name" value="PROTEIN TUSC"/>
    <property type="match status" value="1"/>
</dbReference>
<evidence type="ECO:0000313" key="2">
    <source>
        <dbReference type="Proteomes" id="UP000006558"/>
    </source>
</evidence>
<dbReference type="InterPro" id="IPR027396">
    <property type="entry name" value="DsrEFH-like"/>
</dbReference>
<dbReference type="STRING" id="390874.Tpet_1761"/>
<organism evidence="1 2">
    <name type="scientific">Thermotoga petrophila (strain ATCC BAA-488 / DSM 13995 / JCM 10881 / RKU-1)</name>
    <dbReference type="NCBI Taxonomy" id="390874"/>
    <lineage>
        <taxon>Bacteria</taxon>
        <taxon>Thermotogati</taxon>
        <taxon>Thermotogota</taxon>
        <taxon>Thermotogae</taxon>
        <taxon>Thermotogales</taxon>
        <taxon>Thermotogaceae</taxon>
        <taxon>Thermotoga</taxon>
    </lineage>
</organism>
<reference evidence="2" key="1">
    <citation type="submission" date="2007-05" db="EMBL/GenBank/DDBJ databases">
        <title>Complete sequence of Thermotoga petrophila RKU-1.</title>
        <authorList>
            <consortium name="US DOE Joint Genome Institute"/>
            <person name="Copeland A."/>
            <person name="Lucas S."/>
            <person name="Lapidus A."/>
            <person name="Barry K."/>
            <person name="Glavina del Rio T."/>
            <person name="Dalin E."/>
            <person name="Tice H."/>
            <person name="Pitluck S."/>
            <person name="Sims D."/>
            <person name="Brettin T."/>
            <person name="Bruce D."/>
            <person name="Detter J.C."/>
            <person name="Han C."/>
            <person name="Tapia R."/>
            <person name="Schmutz J."/>
            <person name="Larimer F."/>
            <person name="Land M."/>
            <person name="Hauser L."/>
            <person name="Kyrpides N."/>
            <person name="Mikhailova N."/>
            <person name="Nelson K."/>
            <person name="Gogarten J.P."/>
            <person name="Noll K."/>
            <person name="Richardson P."/>
        </authorList>
    </citation>
    <scope>NUCLEOTIDE SEQUENCE [LARGE SCALE GENOMIC DNA]</scope>
    <source>
        <strain evidence="2">ATCC BAA-488 / DSM 13995 / JCM 10881 / RKU-1</strain>
    </source>
</reference>
<gene>
    <name evidence="1" type="ordered locus">Tpet_1761</name>
</gene>
<dbReference type="eggNOG" id="COG2923">
    <property type="taxonomic scope" value="Bacteria"/>
</dbReference>
<dbReference type="InterPro" id="IPR017462">
    <property type="entry name" value="Sulphur_relay_TusC/DsrF"/>
</dbReference>
<reference evidence="1 2" key="2">
    <citation type="journal article" date="2009" name="Proc. Natl. Acad. Sci. U.S.A.">
        <title>On the chimeric nature, thermophilic origin, and phylogenetic placement of the Thermotogales.</title>
        <authorList>
            <person name="Zhaxybayeva O."/>
            <person name="Swithers K.S."/>
            <person name="Lapierre P."/>
            <person name="Fournier G.P."/>
            <person name="Bickhart D.M."/>
            <person name="DeBoy R.T."/>
            <person name="Nelson K.E."/>
            <person name="Nesbo C.L."/>
            <person name="Doolittle W.F."/>
            <person name="Gogarten J.P."/>
            <person name="Noll K.M."/>
        </authorList>
    </citation>
    <scope>NUCLEOTIDE SEQUENCE [LARGE SCALE GENOMIC DNA]</scope>
    <source>
        <strain evidence="2">ATCC BAA-488 / DSM 13995 / JCM 10881 / RKU-1</strain>
    </source>
</reference>
<dbReference type="EMBL" id="CP000702">
    <property type="protein sequence ID" value="ABQ47762.1"/>
    <property type="molecule type" value="Genomic_DNA"/>
</dbReference>
<dbReference type="AlphaFoldDB" id="A5INI9"/>
<dbReference type="KEGG" id="tpt:Tpet_1761"/>